<dbReference type="EMBL" id="VUNH01000005">
    <property type="protein sequence ID" value="MST55588.1"/>
    <property type="molecule type" value="Genomic_DNA"/>
</dbReference>
<protein>
    <submittedName>
        <fullName evidence="2">Uncharacterized protein</fullName>
    </submittedName>
</protein>
<organism evidence="2 3">
    <name type="scientific">Pyramidobacter porci</name>
    <dbReference type="NCBI Taxonomy" id="2605789"/>
    <lineage>
        <taxon>Bacteria</taxon>
        <taxon>Thermotogati</taxon>
        <taxon>Synergistota</taxon>
        <taxon>Synergistia</taxon>
        <taxon>Synergistales</taxon>
        <taxon>Dethiosulfovibrionaceae</taxon>
        <taxon>Pyramidobacter</taxon>
    </lineage>
</organism>
<feature type="signal peptide" evidence="1">
    <location>
        <begin position="1"/>
        <end position="21"/>
    </location>
</feature>
<dbReference type="RefSeq" id="WP_154528679.1">
    <property type="nucleotide sequence ID" value="NZ_JAXDZJ010000013.1"/>
</dbReference>
<dbReference type="SUPFAM" id="SSF53807">
    <property type="entry name" value="Helical backbone' metal receptor"/>
    <property type="match status" value="1"/>
</dbReference>
<evidence type="ECO:0000313" key="3">
    <source>
        <dbReference type="Proteomes" id="UP000473699"/>
    </source>
</evidence>
<keyword evidence="1" id="KW-0732">Signal</keyword>
<feature type="chain" id="PRO_5027016109" evidence="1">
    <location>
        <begin position="22"/>
        <end position="283"/>
    </location>
</feature>
<proteinExistence type="predicted"/>
<keyword evidence="3" id="KW-1185">Reference proteome</keyword>
<dbReference type="Proteomes" id="UP000473699">
    <property type="component" value="Unassembled WGS sequence"/>
</dbReference>
<reference evidence="2 3" key="1">
    <citation type="submission" date="2019-08" db="EMBL/GenBank/DDBJ databases">
        <title>In-depth cultivation of the pig gut microbiome towards novel bacterial diversity and tailored functional studies.</title>
        <authorList>
            <person name="Wylensek D."/>
            <person name="Hitch T.C.A."/>
            <person name="Clavel T."/>
        </authorList>
    </citation>
    <scope>NUCLEOTIDE SEQUENCE [LARGE SCALE GENOMIC DNA]</scope>
    <source>
        <strain evidence="2 3">SM-530-WT-4B</strain>
    </source>
</reference>
<evidence type="ECO:0000313" key="2">
    <source>
        <dbReference type="EMBL" id="MST55588.1"/>
    </source>
</evidence>
<dbReference type="AlphaFoldDB" id="A0A6L5YC14"/>
<evidence type="ECO:0000256" key="1">
    <source>
        <dbReference type="SAM" id="SignalP"/>
    </source>
</evidence>
<sequence>MRCRIVLCAAALLLGALSAAAAEKTRVLALDPMTELLFQFIGGPYVSTASGASWDDNGRLRISRAAVMGGANASLPLYALDPAQYREFMAAGRRGKNLTAAEQNRANLHYLYPDGVKRGDVDAFYGDPANMPFTAQQVANALSELVPERYAYFQRRLGEFNARLRSVLITGRRLMTGTKVLCLSERYRPFFAAFGSIVSVPTEEEMRRIRQISQASSPKYIGNLAAGLAEGRLVVVAHDTDPQLRRALIAHLGAVYIAPPKNEDILFFMHRVLLDVGSRLSRR</sequence>
<comment type="caution">
    <text evidence="2">The sequence shown here is derived from an EMBL/GenBank/DDBJ whole genome shotgun (WGS) entry which is preliminary data.</text>
</comment>
<name>A0A6L5YC14_9BACT</name>
<gene>
    <name evidence="2" type="ORF">FYJ74_06015</name>
</gene>
<accession>A0A6L5YC14</accession>